<keyword evidence="2" id="KW-1185">Reference proteome</keyword>
<name>A0AAX4G6Q6_9CAUD</name>
<sequence>MKTANVKARVKDIRQGVTLYTAHPIYGINKYIADGRPFMEAGIGLFVNVKVQSSFTARSFYLSKRSLCDAGISPGNSYNGRRTFFKLKHAEAWVDKWATDKGFIADHARHESWCEADEYDRYYSDY</sequence>
<reference evidence="2" key="1">
    <citation type="submission" date="2024-05" db="EMBL/GenBank/DDBJ databases">
        <authorList>
            <person name="Tikunov A.Y."/>
            <person name="Morozova V.V."/>
            <person name="Kozlova Y.N."/>
            <person name="Tikunova N.V."/>
            <person name="Babkin I.V."/>
        </authorList>
    </citation>
    <scope>NUCLEOTIDE SEQUENCE [LARGE SCALE GENOMIC DNA]</scope>
</reference>
<evidence type="ECO:0000313" key="2">
    <source>
        <dbReference type="Proteomes" id="UP001305174"/>
    </source>
</evidence>
<dbReference type="Pfam" id="PF23772">
    <property type="entry name" value="Phage_g100"/>
    <property type="match status" value="1"/>
</dbReference>
<protein>
    <submittedName>
        <fullName evidence="1">Uncharacterized protein</fullName>
    </submittedName>
</protein>
<proteinExistence type="predicted"/>
<evidence type="ECO:0000313" key="1">
    <source>
        <dbReference type="EMBL" id="WOZ57588.1"/>
    </source>
</evidence>
<dbReference type="InterPro" id="IPR057112">
    <property type="entry name" value="Phage_g100"/>
</dbReference>
<accession>A0AAX4G6Q6</accession>
<dbReference type="Proteomes" id="UP001305174">
    <property type="component" value="Segment"/>
</dbReference>
<dbReference type="EMBL" id="OR575930">
    <property type="protein sequence ID" value="WOZ57588.1"/>
    <property type="molecule type" value="Genomic_DNA"/>
</dbReference>
<organism evidence="1 2">
    <name type="scientific">Pseudomonas phage vB_PseuGesM_254</name>
    <dbReference type="NCBI Taxonomy" id="3092638"/>
    <lineage>
        <taxon>Viruses</taxon>
        <taxon>Duplodnaviria</taxon>
        <taxon>Heunggongvirae</taxon>
        <taxon>Uroviricota</taxon>
        <taxon>Caudoviricetes</taxon>
        <taxon>Vandenendeviridae</taxon>
        <taxon>Chemalvirus</taxon>
        <taxon>Chemalvirus PseuGes254</taxon>
    </lineage>
</organism>